<evidence type="ECO:0000313" key="4">
    <source>
        <dbReference type="Proteomes" id="UP000319732"/>
    </source>
</evidence>
<feature type="transmembrane region" description="Helical" evidence="1">
    <location>
        <begin position="120"/>
        <end position="137"/>
    </location>
</feature>
<dbReference type="RefSeq" id="WP_142928986.1">
    <property type="nucleotide sequence ID" value="NZ_ML660102.1"/>
</dbReference>
<sequence>MPLTPSADNARLPVLDIMRGFALCGIIFANLMSFTGFYSLNLSAIQQLPWADRITLFLIDWLIEGKFYTVFSILLGAGFALQLARYSGREARFRAFWRRRMLVLMAIGLLHMFLIWHGDILTLYSVLGLCLLWFTGLAARQLLFAIVILLALPLAIHGLLLVSIEHSFWSLLRRAVDALKLQLGYNDATLLALRTSPNSADVFFANVFSAIPRPMAYLQTGRPFQVLGQFLLGVYLARHFLLAERPPALPSRSTVLQLMIGGLVLSAIYAGIKAATGSPFTINGLGLFQGVVYHTGATLLALGYMGIIARLCQAQTRRPIHKLAVLGRLSLSQYLLQTSLCVLLFYGYGLSLMGQVPFVAITIFGAGILALQYFWGKYWLTRHAQGPMEWLWRKLSR</sequence>
<feature type="transmembrane region" description="Helical" evidence="1">
    <location>
        <begin position="333"/>
        <end position="350"/>
    </location>
</feature>
<evidence type="ECO:0000256" key="1">
    <source>
        <dbReference type="SAM" id="Phobius"/>
    </source>
</evidence>
<evidence type="ECO:0000313" key="3">
    <source>
        <dbReference type="EMBL" id="TQV70576.1"/>
    </source>
</evidence>
<proteinExistence type="predicted"/>
<feature type="transmembrane region" description="Helical" evidence="1">
    <location>
        <begin position="96"/>
        <end position="114"/>
    </location>
</feature>
<feature type="domain" description="DUF418" evidence="2">
    <location>
        <begin position="257"/>
        <end position="396"/>
    </location>
</feature>
<comment type="caution">
    <text evidence="3">The sequence shown here is derived from an EMBL/GenBank/DDBJ whole genome shotgun (WGS) entry which is preliminary data.</text>
</comment>
<feature type="transmembrane region" description="Helical" evidence="1">
    <location>
        <begin position="224"/>
        <end position="243"/>
    </location>
</feature>
<organism evidence="3 4">
    <name type="scientific">Exilibacterium tricleocarpae</name>
    <dbReference type="NCBI Taxonomy" id="2591008"/>
    <lineage>
        <taxon>Bacteria</taxon>
        <taxon>Pseudomonadati</taxon>
        <taxon>Pseudomonadota</taxon>
        <taxon>Gammaproteobacteria</taxon>
        <taxon>Cellvibrionales</taxon>
        <taxon>Cellvibrionaceae</taxon>
        <taxon>Exilibacterium</taxon>
    </lineage>
</organism>
<dbReference type="AlphaFoldDB" id="A0A545T020"/>
<evidence type="ECO:0000259" key="2">
    <source>
        <dbReference type="Pfam" id="PF04235"/>
    </source>
</evidence>
<keyword evidence="1" id="KW-0472">Membrane</keyword>
<feature type="transmembrane region" description="Helical" evidence="1">
    <location>
        <begin position="142"/>
        <end position="164"/>
    </location>
</feature>
<feature type="transmembrane region" description="Helical" evidence="1">
    <location>
        <begin position="292"/>
        <end position="312"/>
    </location>
</feature>
<dbReference type="PANTHER" id="PTHR30590">
    <property type="entry name" value="INNER MEMBRANE PROTEIN"/>
    <property type="match status" value="1"/>
</dbReference>
<name>A0A545T020_9GAMM</name>
<reference evidence="3 4" key="1">
    <citation type="submission" date="2019-06" db="EMBL/GenBank/DDBJ databases">
        <title>Whole genome sequence for Cellvibrionaceae sp. R142.</title>
        <authorList>
            <person name="Wang G."/>
        </authorList>
    </citation>
    <scope>NUCLEOTIDE SEQUENCE [LARGE SCALE GENOMIC DNA]</scope>
    <source>
        <strain evidence="3 4">R142</strain>
    </source>
</reference>
<dbReference type="PANTHER" id="PTHR30590:SF2">
    <property type="entry name" value="INNER MEMBRANE PROTEIN"/>
    <property type="match status" value="1"/>
</dbReference>
<dbReference type="Proteomes" id="UP000319732">
    <property type="component" value="Unassembled WGS sequence"/>
</dbReference>
<feature type="transmembrane region" description="Helical" evidence="1">
    <location>
        <begin position="356"/>
        <end position="375"/>
    </location>
</feature>
<dbReference type="OrthoDB" id="9807744at2"/>
<keyword evidence="1" id="KW-1133">Transmembrane helix</keyword>
<dbReference type="InterPro" id="IPR007349">
    <property type="entry name" value="DUF418"/>
</dbReference>
<feature type="transmembrane region" description="Helical" evidence="1">
    <location>
        <begin position="65"/>
        <end position="84"/>
    </location>
</feature>
<protein>
    <submittedName>
        <fullName evidence="3">DUF418 domain-containing protein</fullName>
    </submittedName>
</protein>
<accession>A0A545T020</accession>
<keyword evidence="4" id="KW-1185">Reference proteome</keyword>
<dbReference type="EMBL" id="VHSG01000024">
    <property type="protein sequence ID" value="TQV70576.1"/>
    <property type="molecule type" value="Genomic_DNA"/>
</dbReference>
<feature type="transmembrane region" description="Helical" evidence="1">
    <location>
        <begin position="21"/>
        <end position="45"/>
    </location>
</feature>
<keyword evidence="1" id="KW-0812">Transmembrane</keyword>
<gene>
    <name evidence="3" type="ORF">FKG94_21380</name>
</gene>
<feature type="transmembrane region" description="Helical" evidence="1">
    <location>
        <begin position="255"/>
        <end position="272"/>
    </location>
</feature>
<dbReference type="InterPro" id="IPR052529">
    <property type="entry name" value="Bact_Transport_Assoc"/>
</dbReference>
<dbReference type="Pfam" id="PF04235">
    <property type="entry name" value="DUF418"/>
    <property type="match status" value="1"/>
</dbReference>